<dbReference type="PROSITE" id="PS00198">
    <property type="entry name" value="4FE4S_FER_1"/>
    <property type="match status" value="1"/>
</dbReference>
<evidence type="ECO:0000256" key="1">
    <source>
        <dbReference type="ARBA" id="ARBA00022485"/>
    </source>
</evidence>
<keyword evidence="1" id="KW-0004">4Fe-4S</keyword>
<dbReference type="Pfam" id="PF12800">
    <property type="entry name" value="Fer4_4"/>
    <property type="match status" value="1"/>
</dbReference>
<dbReference type="Gene3D" id="3.30.70.20">
    <property type="match status" value="2"/>
</dbReference>
<protein>
    <submittedName>
        <fullName evidence="6">4Fe-4S dicluster domain-containing protein</fullName>
    </submittedName>
</protein>
<evidence type="ECO:0000313" key="6">
    <source>
        <dbReference type="EMBL" id="QAR32629.1"/>
    </source>
</evidence>
<dbReference type="InterPro" id="IPR050954">
    <property type="entry name" value="ET_IronSulfur_Cluster-Binding"/>
</dbReference>
<name>A0A410JX23_9BACT</name>
<dbReference type="EMBL" id="CP035108">
    <property type="protein sequence ID" value="QAR32629.1"/>
    <property type="molecule type" value="Genomic_DNA"/>
</dbReference>
<dbReference type="AlphaFoldDB" id="A0A410JX23"/>
<dbReference type="SUPFAM" id="SSF54862">
    <property type="entry name" value="4Fe-4S ferredoxins"/>
    <property type="match status" value="1"/>
</dbReference>
<accession>A0A410JX23</accession>
<keyword evidence="2" id="KW-0479">Metal-binding</keyword>
<evidence type="ECO:0000256" key="3">
    <source>
        <dbReference type="ARBA" id="ARBA00023004"/>
    </source>
</evidence>
<feature type="domain" description="4Fe-4S ferredoxin-type" evidence="5">
    <location>
        <begin position="50"/>
        <end position="81"/>
    </location>
</feature>
<evidence type="ECO:0000256" key="4">
    <source>
        <dbReference type="ARBA" id="ARBA00023014"/>
    </source>
</evidence>
<proteinExistence type="predicted"/>
<evidence type="ECO:0000259" key="5">
    <source>
        <dbReference type="PROSITE" id="PS51379"/>
    </source>
</evidence>
<dbReference type="RefSeq" id="WP_128465916.1">
    <property type="nucleotide sequence ID" value="NZ_CP035108.1"/>
</dbReference>
<reference evidence="6 7" key="1">
    <citation type="submission" date="2019-01" db="EMBL/GenBank/DDBJ databases">
        <title>Geovibrio thiophilus DSM 11263, complete genome.</title>
        <authorList>
            <person name="Spring S."/>
            <person name="Bunk B."/>
            <person name="Sproer C."/>
        </authorList>
    </citation>
    <scope>NUCLEOTIDE SEQUENCE [LARGE SCALE GENOMIC DNA]</scope>
    <source>
        <strain evidence="6 7">DSM 11263</strain>
    </source>
</reference>
<dbReference type="OrthoDB" id="9810688at2"/>
<feature type="domain" description="4Fe-4S ferredoxin-type" evidence="5">
    <location>
        <begin position="4"/>
        <end position="34"/>
    </location>
</feature>
<dbReference type="GO" id="GO:0051539">
    <property type="term" value="F:4 iron, 4 sulfur cluster binding"/>
    <property type="evidence" value="ECO:0007669"/>
    <property type="project" value="UniProtKB-KW"/>
</dbReference>
<organism evidence="6 7">
    <name type="scientific">Geovibrio thiophilus</name>
    <dbReference type="NCBI Taxonomy" id="139438"/>
    <lineage>
        <taxon>Bacteria</taxon>
        <taxon>Pseudomonadati</taxon>
        <taxon>Deferribacterota</taxon>
        <taxon>Deferribacteres</taxon>
        <taxon>Deferribacterales</taxon>
        <taxon>Geovibrionaceae</taxon>
        <taxon>Geovibrio</taxon>
    </lineage>
</organism>
<evidence type="ECO:0000313" key="7">
    <source>
        <dbReference type="Proteomes" id="UP000287502"/>
    </source>
</evidence>
<dbReference type="CDD" id="cd10551">
    <property type="entry name" value="PsrB"/>
    <property type="match status" value="1"/>
</dbReference>
<dbReference type="Proteomes" id="UP000287502">
    <property type="component" value="Chromosome"/>
</dbReference>
<dbReference type="InterPro" id="IPR017900">
    <property type="entry name" value="4Fe4S_Fe_S_CS"/>
</dbReference>
<keyword evidence="7" id="KW-1185">Reference proteome</keyword>
<gene>
    <name evidence="6" type="ORF">EP073_04160</name>
</gene>
<evidence type="ECO:0000256" key="2">
    <source>
        <dbReference type="ARBA" id="ARBA00022723"/>
    </source>
</evidence>
<dbReference type="GO" id="GO:0046872">
    <property type="term" value="F:metal ion binding"/>
    <property type="evidence" value="ECO:0007669"/>
    <property type="project" value="UniProtKB-KW"/>
</dbReference>
<keyword evidence="3" id="KW-0408">Iron</keyword>
<feature type="domain" description="4Fe-4S ferredoxin-type" evidence="5">
    <location>
        <begin position="82"/>
        <end position="111"/>
    </location>
</feature>
<dbReference type="PANTHER" id="PTHR43177">
    <property type="entry name" value="PROTEIN NRFC"/>
    <property type="match status" value="1"/>
</dbReference>
<dbReference type="PROSITE" id="PS51379">
    <property type="entry name" value="4FE4S_FER_2"/>
    <property type="match status" value="3"/>
</dbReference>
<dbReference type="InterPro" id="IPR017896">
    <property type="entry name" value="4Fe4S_Fe-S-bd"/>
</dbReference>
<sequence length="201" mass="22162">MKKKSLLIDLDRCIGCFSCEVACKNENNIDLGIQWNKVFTIGPTGVFPDLEMYFLPSLCQACDSAPCVAVCPTGASHVNDEGVILVDHQKCIGCMACITACPYRARSFNMKTAVVEKCTLCDHLKAPDKPACVKACCAKARTVGDFDDPDGEIRQKIKKAGEKNVHALPDAGNSPTVRYILSEKTAKWHDRKTWVFFPEKN</sequence>
<dbReference type="KEGG" id="gtl:EP073_04160"/>
<dbReference type="Pfam" id="PF13247">
    <property type="entry name" value="Fer4_11"/>
    <property type="match status" value="1"/>
</dbReference>
<dbReference type="PANTHER" id="PTHR43177:SF3">
    <property type="entry name" value="PROTEIN NRFC HOMOLOG"/>
    <property type="match status" value="1"/>
</dbReference>
<keyword evidence="4" id="KW-0411">Iron-sulfur</keyword>